<evidence type="ECO:0000313" key="15">
    <source>
        <dbReference type="Proteomes" id="UP000035579"/>
    </source>
</evidence>
<feature type="chain" id="PRO_5042261706" evidence="11">
    <location>
        <begin position="29"/>
        <end position="889"/>
    </location>
</feature>
<dbReference type="Proteomes" id="UP000256345">
    <property type="component" value="Unassembled WGS sequence"/>
</dbReference>
<dbReference type="PROSITE" id="PS52016">
    <property type="entry name" value="TONB_DEPENDENT_REC_3"/>
    <property type="match status" value="1"/>
</dbReference>
<feature type="domain" description="TonB C-terminal" evidence="12">
    <location>
        <begin position="47"/>
        <end position="142"/>
    </location>
</feature>
<dbReference type="SUPFAM" id="SSF49464">
    <property type="entry name" value="Carboxypeptidase regulatory domain-like"/>
    <property type="match status" value="1"/>
</dbReference>
<evidence type="ECO:0000256" key="6">
    <source>
        <dbReference type="ARBA" id="ARBA00022729"/>
    </source>
</evidence>
<dbReference type="NCBIfam" id="TIGR01352">
    <property type="entry name" value="tonB_Cterm"/>
    <property type="match status" value="1"/>
</dbReference>
<evidence type="ECO:0000256" key="8">
    <source>
        <dbReference type="ARBA" id="ARBA00023136"/>
    </source>
</evidence>
<evidence type="ECO:0000256" key="1">
    <source>
        <dbReference type="ARBA" id="ARBA00004167"/>
    </source>
</evidence>
<dbReference type="InterPro" id="IPR036942">
    <property type="entry name" value="Beta-barrel_TonB_sf"/>
</dbReference>
<dbReference type="SUPFAM" id="SSF74653">
    <property type="entry name" value="TolA/TonB C-terminal domain"/>
    <property type="match status" value="1"/>
</dbReference>
<dbReference type="PROSITE" id="PS52015">
    <property type="entry name" value="TONB_CTD"/>
    <property type="match status" value="1"/>
</dbReference>
<name>A0AAC8THK0_9BACT</name>
<evidence type="ECO:0000256" key="4">
    <source>
        <dbReference type="ARBA" id="ARBA00022452"/>
    </source>
</evidence>
<evidence type="ECO:0000256" key="7">
    <source>
        <dbReference type="ARBA" id="ARBA00022989"/>
    </source>
</evidence>
<sequence>MPPTVASNRSVLWLLVAVLSLSSVRAWAQAYDGARREEVDAGVHTPVLTKAPELIQFVEAVYPPEAAAAGKTASVEMLVTIDEKGQVSDAQVVTPVGDGFDEAALAAVRQFQFSPAEVDGAPAPIQIQYVYNFVLQPPKVDEAAPPPPPPEATLTGQLLARGSRSRVGGATVRCGDDPEAPEALSDEEGRFTLKVTPGTCDVRVVANDFHLFTTKEELAPNETTEVIFYLMPKAPGYETVVRGAREKKEVVRRTLERQELQKVPGSFGDPIRVLQNLPGVARAPFISGQLIVRGAAPDQTLTFFDGVEVPLLYHLGGGPSVLNAEFIDRVDFYPGGFGARYGRAVGGAVDVATRKGSTDTLHGSAKVDLLDSGFFLEAPITEGISVAGAARRSYVDVLLPLVLPEDPQGGTLLVLPRYWDYQVRVDFGAKRGSEPGTGGRHTGYVMAFGSDDLLNVVASGGGRNRDVSVDARTLFHRVKGDWTYRNDRFTSVFTPYAGYDLGSFGFGETKLDASIWSLGARQDLALEVMPWFTARGGADVKFEHLVGEGRIPFIGGIQYPAFPGGEPKVEMQDIRRIANTFDGALYAELDLKAGPVTVTPGLRASYARIYGQDRFAYDPRLWVRVQPTEKTSFKGSIGLYSQPPDAFNLEPAPLGNPALTHERSFQTSAGVEQQLTDAISVDVTGYFNRRYDLVVSPGDTVRNEDGTLTRYQYSNRGLGRAYGMEVMLRHAVTRDFFGWLAYTLNRSEQRRVGGDDYRLTTWDQTHILTAVASYRLPYGFELGARMRYVTGRPTTPLQHTFDRYDVDRNNFTGTFGPSNSIRFQPFHQLDLRLDKNWIFQSWTLNAYIDVQNVYNASNVEATFYDYRYRELFEVPGIPILPVVGVKGSF</sequence>
<dbReference type="InterPro" id="IPR039426">
    <property type="entry name" value="TonB-dep_rcpt-like"/>
</dbReference>
<dbReference type="Gene3D" id="2.170.130.10">
    <property type="entry name" value="TonB-dependent receptor, plug domain"/>
    <property type="match status" value="1"/>
</dbReference>
<dbReference type="AlphaFoldDB" id="A0AAC8THK0"/>
<keyword evidence="8 10" id="KW-0472">Membrane</keyword>
<dbReference type="GO" id="GO:0015344">
    <property type="term" value="F:siderophore uptake transmembrane transporter activity"/>
    <property type="evidence" value="ECO:0007669"/>
    <property type="project" value="TreeGrafter"/>
</dbReference>
<dbReference type="KEGG" id="age:AA314_07958"/>
<dbReference type="GO" id="GO:0044718">
    <property type="term" value="P:siderophore transmembrane transport"/>
    <property type="evidence" value="ECO:0007669"/>
    <property type="project" value="TreeGrafter"/>
</dbReference>
<dbReference type="Gene3D" id="3.30.1150.10">
    <property type="match status" value="1"/>
</dbReference>
<dbReference type="GO" id="GO:0009279">
    <property type="term" value="C:cell outer membrane"/>
    <property type="evidence" value="ECO:0007669"/>
    <property type="project" value="UniProtKB-SubCell"/>
</dbReference>
<keyword evidence="4 10" id="KW-1134">Transmembrane beta strand</keyword>
<keyword evidence="7" id="KW-1133">Transmembrane helix</keyword>
<reference evidence="14 16" key="2">
    <citation type="submission" date="2018-08" db="EMBL/GenBank/DDBJ databases">
        <title>Genomic Encyclopedia of Archaeal and Bacterial Type Strains, Phase II (KMG-II): from individual species to whole genera.</title>
        <authorList>
            <person name="Goeker M."/>
        </authorList>
    </citation>
    <scope>NUCLEOTIDE SEQUENCE [LARGE SCALE GENOMIC DNA]</scope>
    <source>
        <strain evidence="14 16">DSM 2261</strain>
    </source>
</reference>
<dbReference type="InterPro" id="IPR006260">
    <property type="entry name" value="TonB/TolA_C"/>
</dbReference>
<evidence type="ECO:0000256" key="2">
    <source>
        <dbReference type="ARBA" id="ARBA00004571"/>
    </source>
</evidence>
<keyword evidence="6 11" id="KW-0732">Signal</keyword>
<feature type="signal peptide" evidence="11">
    <location>
        <begin position="1"/>
        <end position="28"/>
    </location>
</feature>
<dbReference type="Pfam" id="PF07715">
    <property type="entry name" value="Plug"/>
    <property type="match status" value="1"/>
</dbReference>
<proteinExistence type="inferred from homology"/>
<dbReference type="Proteomes" id="UP000035579">
    <property type="component" value="Chromosome"/>
</dbReference>
<evidence type="ECO:0000256" key="9">
    <source>
        <dbReference type="ARBA" id="ARBA00023237"/>
    </source>
</evidence>
<keyword evidence="16" id="KW-1185">Reference proteome</keyword>
<evidence type="ECO:0000313" key="16">
    <source>
        <dbReference type="Proteomes" id="UP000256345"/>
    </source>
</evidence>
<keyword evidence="9 10" id="KW-0998">Cell outer membrane</keyword>
<dbReference type="InterPro" id="IPR037066">
    <property type="entry name" value="Plug_dom_sf"/>
</dbReference>
<keyword evidence="5 10" id="KW-0812">Transmembrane</keyword>
<evidence type="ECO:0000313" key="14">
    <source>
        <dbReference type="EMBL" id="REG32350.1"/>
    </source>
</evidence>
<evidence type="ECO:0000313" key="13">
    <source>
        <dbReference type="EMBL" id="AKJ06332.1"/>
    </source>
</evidence>
<dbReference type="EMBL" id="CP011509">
    <property type="protein sequence ID" value="AKJ06332.1"/>
    <property type="molecule type" value="Genomic_DNA"/>
</dbReference>
<dbReference type="Pfam" id="PF03544">
    <property type="entry name" value="TonB_C"/>
    <property type="match status" value="1"/>
</dbReference>
<comment type="similarity">
    <text evidence="10">Belongs to the TonB-dependent receptor family.</text>
</comment>
<dbReference type="InterPro" id="IPR008969">
    <property type="entry name" value="CarboxyPept-like_regulatory"/>
</dbReference>
<evidence type="ECO:0000256" key="10">
    <source>
        <dbReference type="PROSITE-ProRule" id="PRU01360"/>
    </source>
</evidence>
<evidence type="ECO:0000259" key="12">
    <source>
        <dbReference type="PROSITE" id="PS52015"/>
    </source>
</evidence>
<evidence type="ECO:0000256" key="11">
    <source>
        <dbReference type="SAM" id="SignalP"/>
    </source>
</evidence>
<evidence type="ECO:0000256" key="5">
    <source>
        <dbReference type="ARBA" id="ARBA00022692"/>
    </source>
</evidence>
<dbReference type="EMBL" id="QUMU01000005">
    <property type="protein sequence ID" value="REG32350.1"/>
    <property type="molecule type" value="Genomic_DNA"/>
</dbReference>
<accession>A0AAC8THK0</accession>
<dbReference type="InterPro" id="IPR012910">
    <property type="entry name" value="Plug_dom"/>
</dbReference>
<dbReference type="PANTHER" id="PTHR30069">
    <property type="entry name" value="TONB-DEPENDENT OUTER MEMBRANE RECEPTOR"/>
    <property type="match status" value="1"/>
</dbReference>
<protein>
    <submittedName>
        <fullName evidence="13">TonB family protein</fullName>
    </submittedName>
</protein>
<dbReference type="RefSeq" id="WP_082175591.1">
    <property type="nucleotide sequence ID" value="NZ_CP011509.1"/>
</dbReference>
<comment type="subcellular location">
    <subcellularLocation>
        <location evidence="2 10">Cell outer membrane</location>
        <topology evidence="2 10">Multi-pass membrane protein</topology>
    </subcellularLocation>
    <subcellularLocation>
        <location evidence="1">Membrane</location>
        <topology evidence="1">Single-pass membrane protein</topology>
    </subcellularLocation>
</comment>
<evidence type="ECO:0000256" key="3">
    <source>
        <dbReference type="ARBA" id="ARBA00022448"/>
    </source>
</evidence>
<dbReference type="Gene3D" id="2.40.170.20">
    <property type="entry name" value="TonB-dependent receptor, beta-barrel domain"/>
    <property type="match status" value="1"/>
</dbReference>
<dbReference type="PANTHER" id="PTHR30069:SF29">
    <property type="entry name" value="HEMOGLOBIN AND HEMOGLOBIN-HAPTOGLOBIN-BINDING PROTEIN 1-RELATED"/>
    <property type="match status" value="1"/>
</dbReference>
<dbReference type="InterPro" id="IPR037682">
    <property type="entry name" value="TonB_C"/>
</dbReference>
<dbReference type="SUPFAM" id="SSF56935">
    <property type="entry name" value="Porins"/>
    <property type="match status" value="1"/>
</dbReference>
<gene>
    <name evidence="13" type="ORF">AA314_07958</name>
    <name evidence="14" type="ORF">ATI61_105678</name>
</gene>
<dbReference type="Gene3D" id="2.60.40.1120">
    <property type="entry name" value="Carboxypeptidase-like, regulatory domain"/>
    <property type="match status" value="1"/>
</dbReference>
<organism evidence="13 15">
    <name type="scientific">Archangium gephyra</name>
    <dbReference type="NCBI Taxonomy" id="48"/>
    <lineage>
        <taxon>Bacteria</taxon>
        <taxon>Pseudomonadati</taxon>
        <taxon>Myxococcota</taxon>
        <taxon>Myxococcia</taxon>
        <taxon>Myxococcales</taxon>
        <taxon>Cystobacterineae</taxon>
        <taxon>Archangiaceae</taxon>
        <taxon>Archangium</taxon>
    </lineage>
</organism>
<keyword evidence="3 10" id="KW-0813">Transport</keyword>
<reference evidence="13 15" key="1">
    <citation type="submission" date="2015-05" db="EMBL/GenBank/DDBJ databases">
        <title>Genome assembly of Archangium gephyra DSM 2261.</title>
        <authorList>
            <person name="Sharma G."/>
            <person name="Subramanian S."/>
        </authorList>
    </citation>
    <scope>NUCLEOTIDE SEQUENCE [LARGE SCALE GENOMIC DNA]</scope>
    <source>
        <strain evidence="13 15">DSM 2261</strain>
    </source>
</reference>